<keyword evidence="2" id="KW-0963">Cytoplasm</keyword>
<keyword evidence="4" id="KW-0802">TPR repeat</keyword>
<evidence type="ECO:0000256" key="2">
    <source>
        <dbReference type="ARBA" id="ARBA00022490"/>
    </source>
</evidence>
<proteinExistence type="inferred from homology"/>
<dbReference type="EMBL" id="SORF01000009">
    <property type="protein sequence ID" value="TDY44620.1"/>
    <property type="molecule type" value="Genomic_DNA"/>
</dbReference>
<accession>A0A4R8LKH1</accession>
<dbReference type="Gene3D" id="1.25.40.10">
    <property type="entry name" value="Tetratricopeptide repeat domain"/>
    <property type="match status" value="2"/>
</dbReference>
<name>A0A4R8LKH1_9BACL</name>
<comment type="caution">
    <text evidence="6">The sequence shown here is derived from an EMBL/GenBank/DDBJ whole genome shotgun (WGS) entry which is preliminary data.</text>
</comment>
<dbReference type="InterPro" id="IPR051476">
    <property type="entry name" value="Bac_ResReg_Asp_Phosphatase"/>
</dbReference>
<dbReference type="Proteomes" id="UP000294581">
    <property type="component" value="Unassembled WGS sequence"/>
</dbReference>
<dbReference type="PANTHER" id="PTHR46630">
    <property type="entry name" value="TETRATRICOPEPTIDE REPEAT PROTEIN 29"/>
    <property type="match status" value="1"/>
</dbReference>
<dbReference type="InterPro" id="IPR011990">
    <property type="entry name" value="TPR-like_helical_dom_sf"/>
</dbReference>
<dbReference type="AlphaFoldDB" id="A0A4R8LKH1"/>
<evidence type="ECO:0000256" key="5">
    <source>
        <dbReference type="ARBA" id="ARBA00038253"/>
    </source>
</evidence>
<protein>
    <recommendedName>
        <fullName evidence="8">Tetratricopeptide repeat protein</fullName>
    </recommendedName>
</protein>
<evidence type="ECO:0008006" key="8">
    <source>
        <dbReference type="Google" id="ProtNLM"/>
    </source>
</evidence>
<reference evidence="6 7" key="1">
    <citation type="submission" date="2019-03" db="EMBL/GenBank/DDBJ databases">
        <title>Genomic Encyclopedia of Type Strains, Phase IV (KMG-IV): sequencing the most valuable type-strain genomes for metagenomic binning, comparative biology and taxonomic classification.</title>
        <authorList>
            <person name="Goeker M."/>
        </authorList>
    </citation>
    <scope>NUCLEOTIDE SEQUENCE [LARGE SCALE GENOMIC DNA]</scope>
    <source>
        <strain evidence="6 7">DSM 17974</strain>
    </source>
</reference>
<dbReference type="GO" id="GO:0005737">
    <property type="term" value="C:cytoplasm"/>
    <property type="evidence" value="ECO:0007669"/>
    <property type="project" value="UniProtKB-SubCell"/>
</dbReference>
<dbReference type="RefSeq" id="WP_208320889.1">
    <property type="nucleotide sequence ID" value="NZ_BSUS01000001.1"/>
</dbReference>
<gene>
    <name evidence="6" type="ORF">C7445_109119</name>
</gene>
<dbReference type="PANTHER" id="PTHR46630:SF1">
    <property type="entry name" value="TETRATRICOPEPTIDE REPEAT PROTEIN 29"/>
    <property type="match status" value="1"/>
</dbReference>
<organism evidence="6 7">
    <name type="scientific">Alicyclobacillus sacchari</name>
    <dbReference type="NCBI Taxonomy" id="392010"/>
    <lineage>
        <taxon>Bacteria</taxon>
        <taxon>Bacillati</taxon>
        <taxon>Bacillota</taxon>
        <taxon>Bacilli</taxon>
        <taxon>Bacillales</taxon>
        <taxon>Alicyclobacillaceae</taxon>
        <taxon>Alicyclobacillus</taxon>
    </lineage>
</organism>
<comment type="similarity">
    <text evidence="5">Belongs to the Rap family.</text>
</comment>
<evidence type="ECO:0000313" key="7">
    <source>
        <dbReference type="Proteomes" id="UP000294581"/>
    </source>
</evidence>
<keyword evidence="3" id="KW-0677">Repeat</keyword>
<evidence type="ECO:0000256" key="4">
    <source>
        <dbReference type="ARBA" id="ARBA00022803"/>
    </source>
</evidence>
<comment type="subcellular location">
    <subcellularLocation>
        <location evidence="1">Cytoplasm</location>
    </subcellularLocation>
</comment>
<evidence type="ECO:0000256" key="3">
    <source>
        <dbReference type="ARBA" id="ARBA00022737"/>
    </source>
</evidence>
<sequence>MHESNIQSLQQQVTSLRAKGKYKETIEACFELLKRGEEIGDYKSILVAHLNSAASYYCIGDIEEAFRCIGAYDEVCSERGDETDHLNRHNVLFLLYEYNKEYDKAKRTLEKAIDLGTRLQKYNIVSNAYSNYSHLFLVERNFASALAMGNLGLEMAKLHSPPSAILEVRVKLNIAEAYIGLKDFEGSRRIIEELEGVSDLNLDTYVRERVQFSMLRGSWYSHQGFYREAFEWLNRARDLVNRYDDTYLLEEI</sequence>
<evidence type="ECO:0000313" key="6">
    <source>
        <dbReference type="EMBL" id="TDY44620.1"/>
    </source>
</evidence>
<dbReference type="SUPFAM" id="SSF48452">
    <property type="entry name" value="TPR-like"/>
    <property type="match status" value="1"/>
</dbReference>
<evidence type="ECO:0000256" key="1">
    <source>
        <dbReference type="ARBA" id="ARBA00004496"/>
    </source>
</evidence>
<keyword evidence="7" id="KW-1185">Reference proteome</keyword>